<keyword evidence="3" id="KW-0808">Transferase</keyword>
<evidence type="ECO:0000256" key="5">
    <source>
        <dbReference type="ARBA" id="ARBA00023012"/>
    </source>
</evidence>
<comment type="catalytic activity">
    <reaction evidence="1">
        <text>ATP + protein L-histidine = ADP + protein N-phospho-L-histidine.</text>
        <dbReference type="EC" id="2.7.13.3"/>
    </reaction>
</comment>
<evidence type="ECO:0000256" key="4">
    <source>
        <dbReference type="ARBA" id="ARBA00022777"/>
    </source>
</evidence>
<feature type="transmembrane region" description="Helical" evidence="7">
    <location>
        <begin position="173"/>
        <end position="190"/>
    </location>
</feature>
<organism evidence="9 10">
    <name type="scientific">Ornatilinea apprima</name>
    <dbReference type="NCBI Taxonomy" id="1134406"/>
    <lineage>
        <taxon>Bacteria</taxon>
        <taxon>Bacillati</taxon>
        <taxon>Chloroflexota</taxon>
        <taxon>Anaerolineae</taxon>
        <taxon>Anaerolineales</taxon>
        <taxon>Anaerolineaceae</taxon>
        <taxon>Ornatilinea</taxon>
    </lineage>
</organism>
<dbReference type="AlphaFoldDB" id="A0A0P6XLQ9"/>
<keyword evidence="7" id="KW-0812">Transmembrane</keyword>
<dbReference type="PANTHER" id="PTHR43711:SF1">
    <property type="entry name" value="HISTIDINE KINASE 1"/>
    <property type="match status" value="1"/>
</dbReference>
<keyword evidence="10" id="KW-1185">Reference proteome</keyword>
<reference evidence="9 10" key="1">
    <citation type="submission" date="2015-07" db="EMBL/GenBank/DDBJ databases">
        <title>Genome sequence of Ornatilinea apprima DSM 23815.</title>
        <authorList>
            <person name="Hemp J."/>
            <person name="Ward L.M."/>
            <person name="Pace L.A."/>
            <person name="Fischer W.W."/>
        </authorList>
    </citation>
    <scope>NUCLEOTIDE SEQUENCE [LARGE SCALE GENOMIC DNA]</scope>
    <source>
        <strain evidence="9 10">P3M-1</strain>
    </source>
</reference>
<dbReference type="PROSITE" id="PS50109">
    <property type="entry name" value="HIS_KIN"/>
    <property type="match status" value="1"/>
</dbReference>
<dbReference type="SUPFAM" id="SSF55781">
    <property type="entry name" value="GAF domain-like"/>
    <property type="match status" value="1"/>
</dbReference>
<proteinExistence type="predicted"/>
<dbReference type="InterPro" id="IPR004358">
    <property type="entry name" value="Sig_transdc_His_kin-like_C"/>
</dbReference>
<keyword evidence="7" id="KW-0472">Membrane</keyword>
<dbReference type="SMART" id="SM00387">
    <property type="entry name" value="HATPase_c"/>
    <property type="match status" value="1"/>
</dbReference>
<dbReference type="Gene3D" id="3.30.450.40">
    <property type="match status" value="1"/>
</dbReference>
<gene>
    <name evidence="9" type="ORF">ADN00_12200</name>
</gene>
<dbReference type="Proteomes" id="UP000050417">
    <property type="component" value="Unassembled WGS sequence"/>
</dbReference>
<evidence type="ECO:0000313" key="10">
    <source>
        <dbReference type="Proteomes" id="UP000050417"/>
    </source>
</evidence>
<feature type="transmembrane region" description="Helical" evidence="7">
    <location>
        <begin position="147"/>
        <end position="166"/>
    </location>
</feature>
<evidence type="ECO:0000259" key="8">
    <source>
        <dbReference type="PROSITE" id="PS50109"/>
    </source>
</evidence>
<feature type="coiled-coil region" evidence="6">
    <location>
        <begin position="421"/>
        <end position="525"/>
    </location>
</feature>
<comment type="caution">
    <text evidence="9">The sequence shown here is derived from an EMBL/GenBank/DDBJ whole genome shotgun (WGS) entry which is preliminary data.</text>
</comment>
<keyword evidence="7" id="KW-1133">Transmembrane helix</keyword>
<sequence>MNTFIQQVFEILTSAPGSLIYHLILVFSIAAALQVTITARGPRAIKTRLLAGLGVLLAGQILLFITSGLIWQGVLNSRSILPPLDRILSALSLTWIIWMWVFPLPRRVPDVIHAVLNLVILLLALFTFTAWNAQSPLTPFNLSLFDIGWNAFLLLMAIIGIVALAIGRPAGWGLPLAMLLLSIAGSAYHLGWMPPEGDFAPAIRIAAICAFPLLPGLALILQSAEQPSSPALQPAQQINGFVERRRYNAEPRAFYAWLQVAVEENPQKVYPALTHAVAQSMLSDLCLFIVPSPATRDLVIQSGWDLIRDEAIQTNYILEQSSLPAITNALQRGRSITLDPTSHTNLDLTTLNQALGLAQIHSLLFIPINTPEKALGGIALLSIYSKRDWSAEDQSYLLTAVEGIAHLIQRTESITSQTNSQQNWLEEVNRLKAELEQIQAEKAANQSEGLSSPSSAQMEDLLALHNESQSLIAELRLENQDLQTQVQQLQATAAANLDERSLQQIAELKDRLSIAQSTIEDLQHQQLEQPSGGALPAHQLEKLSQVLTSIIGYTDLLLSETTGALSALQQNFLERIRTATAQMKDLLETHTPVQGAAPFATVDITDLIDEAVMEMRPHLREKNLNLRVDLPLEMPPLHTDPNAFRQVVINLLKNAVLVSRQEGNINLSARVESQVERPSLLIQITDFGGGIPARELSRVFNRPLNGESSEIEGVGENGAGLAIAKTLVEANSGRIWVESQPNISTTFYVLMPFNPEPEISPLKPTGEL</sequence>
<dbReference type="Gene3D" id="3.30.565.10">
    <property type="entry name" value="Histidine kinase-like ATPase, C-terminal domain"/>
    <property type="match status" value="1"/>
</dbReference>
<dbReference type="PANTHER" id="PTHR43711">
    <property type="entry name" value="TWO-COMPONENT HISTIDINE KINASE"/>
    <property type="match status" value="1"/>
</dbReference>
<dbReference type="InterPro" id="IPR003594">
    <property type="entry name" value="HATPase_dom"/>
</dbReference>
<dbReference type="SUPFAM" id="SSF55874">
    <property type="entry name" value="ATPase domain of HSP90 chaperone/DNA topoisomerase II/histidine kinase"/>
    <property type="match status" value="1"/>
</dbReference>
<keyword evidence="5" id="KW-0902">Two-component regulatory system</keyword>
<dbReference type="InterPro" id="IPR036890">
    <property type="entry name" value="HATPase_C_sf"/>
</dbReference>
<feature type="transmembrane region" description="Helical" evidence="7">
    <location>
        <begin position="19"/>
        <end position="37"/>
    </location>
</feature>
<dbReference type="OrthoDB" id="146014at2"/>
<keyword evidence="4" id="KW-0418">Kinase</keyword>
<dbReference type="STRING" id="1134406.ADN00_12200"/>
<feature type="transmembrane region" description="Helical" evidence="7">
    <location>
        <begin position="86"/>
        <end position="104"/>
    </location>
</feature>
<feature type="domain" description="Histidine kinase" evidence="8">
    <location>
        <begin position="538"/>
        <end position="755"/>
    </location>
</feature>
<dbReference type="RefSeq" id="WP_075063293.1">
    <property type="nucleotide sequence ID" value="NZ_LGCL01000026.1"/>
</dbReference>
<dbReference type="EC" id="2.7.13.3" evidence="2"/>
<evidence type="ECO:0000256" key="6">
    <source>
        <dbReference type="SAM" id="Coils"/>
    </source>
</evidence>
<evidence type="ECO:0000256" key="3">
    <source>
        <dbReference type="ARBA" id="ARBA00022679"/>
    </source>
</evidence>
<dbReference type="InterPro" id="IPR005467">
    <property type="entry name" value="His_kinase_dom"/>
</dbReference>
<feature type="transmembrane region" description="Helical" evidence="7">
    <location>
        <begin position="111"/>
        <end position="131"/>
    </location>
</feature>
<evidence type="ECO:0000256" key="1">
    <source>
        <dbReference type="ARBA" id="ARBA00000085"/>
    </source>
</evidence>
<evidence type="ECO:0000256" key="2">
    <source>
        <dbReference type="ARBA" id="ARBA00012438"/>
    </source>
</evidence>
<dbReference type="GO" id="GO:0000160">
    <property type="term" value="P:phosphorelay signal transduction system"/>
    <property type="evidence" value="ECO:0007669"/>
    <property type="project" value="UniProtKB-KW"/>
</dbReference>
<feature type="transmembrane region" description="Helical" evidence="7">
    <location>
        <begin position="49"/>
        <end position="74"/>
    </location>
</feature>
<name>A0A0P6XLQ9_9CHLR</name>
<dbReference type="GO" id="GO:0004673">
    <property type="term" value="F:protein histidine kinase activity"/>
    <property type="evidence" value="ECO:0007669"/>
    <property type="project" value="UniProtKB-EC"/>
</dbReference>
<dbReference type="EMBL" id="LGCL01000026">
    <property type="protein sequence ID" value="KPL76096.1"/>
    <property type="molecule type" value="Genomic_DNA"/>
</dbReference>
<evidence type="ECO:0000313" key="9">
    <source>
        <dbReference type="EMBL" id="KPL76096.1"/>
    </source>
</evidence>
<dbReference type="PRINTS" id="PR00344">
    <property type="entry name" value="BCTRLSENSOR"/>
</dbReference>
<keyword evidence="6" id="KW-0175">Coiled coil</keyword>
<dbReference type="PATRIC" id="fig|1134406.4.peg.3916"/>
<accession>A0A0P6XLQ9</accession>
<dbReference type="InterPro" id="IPR029016">
    <property type="entry name" value="GAF-like_dom_sf"/>
</dbReference>
<evidence type="ECO:0000256" key="7">
    <source>
        <dbReference type="SAM" id="Phobius"/>
    </source>
</evidence>
<protein>
    <recommendedName>
        <fullName evidence="2">histidine kinase</fullName>
        <ecNumber evidence="2">2.7.13.3</ecNumber>
    </recommendedName>
</protein>
<dbReference type="Pfam" id="PF02518">
    <property type="entry name" value="HATPase_c"/>
    <property type="match status" value="1"/>
</dbReference>
<dbReference type="InterPro" id="IPR050736">
    <property type="entry name" value="Sensor_HK_Regulatory"/>
</dbReference>